<dbReference type="EMBL" id="BAAANN010000066">
    <property type="protein sequence ID" value="GAA1992691.1"/>
    <property type="molecule type" value="Genomic_DNA"/>
</dbReference>
<evidence type="ECO:0000313" key="2">
    <source>
        <dbReference type="Proteomes" id="UP001501116"/>
    </source>
</evidence>
<gene>
    <name evidence="1" type="ORF">GCM10009754_84710</name>
</gene>
<comment type="caution">
    <text evidence="1">The sequence shown here is derived from an EMBL/GenBank/DDBJ whole genome shotgun (WGS) entry which is preliminary data.</text>
</comment>
<reference evidence="2" key="1">
    <citation type="journal article" date="2019" name="Int. J. Syst. Evol. Microbiol.">
        <title>The Global Catalogue of Microorganisms (GCM) 10K type strain sequencing project: providing services to taxonomists for standard genome sequencing and annotation.</title>
        <authorList>
            <consortium name="The Broad Institute Genomics Platform"/>
            <consortium name="The Broad Institute Genome Sequencing Center for Infectious Disease"/>
            <person name="Wu L."/>
            <person name="Ma J."/>
        </authorList>
    </citation>
    <scope>NUCLEOTIDE SEQUENCE [LARGE SCALE GENOMIC DNA]</scope>
    <source>
        <strain evidence="2">JCM 14545</strain>
    </source>
</reference>
<dbReference type="RefSeq" id="WP_344431695.1">
    <property type="nucleotide sequence ID" value="NZ_BAAANN010000066.1"/>
</dbReference>
<protein>
    <submittedName>
        <fullName evidence="1">Uncharacterized protein</fullName>
    </submittedName>
</protein>
<evidence type="ECO:0000313" key="1">
    <source>
        <dbReference type="EMBL" id="GAA1992691.1"/>
    </source>
</evidence>
<keyword evidence="2" id="KW-1185">Reference proteome</keyword>
<name>A0ABP5E757_9PSEU</name>
<organism evidence="1 2">
    <name type="scientific">Amycolatopsis minnesotensis</name>
    <dbReference type="NCBI Taxonomy" id="337894"/>
    <lineage>
        <taxon>Bacteria</taxon>
        <taxon>Bacillati</taxon>
        <taxon>Actinomycetota</taxon>
        <taxon>Actinomycetes</taxon>
        <taxon>Pseudonocardiales</taxon>
        <taxon>Pseudonocardiaceae</taxon>
        <taxon>Amycolatopsis</taxon>
    </lineage>
</organism>
<sequence length="86" mass="9623">MPTGTDDLLRALGAVQRRLPEVMLALAYGGVAADKQHEFASRVCEVGELLHQHADRHTAEDIRWALLEVELPEVRSAFDDAERDRS</sequence>
<dbReference type="Proteomes" id="UP001501116">
    <property type="component" value="Unassembled WGS sequence"/>
</dbReference>
<accession>A0ABP5E757</accession>
<proteinExistence type="predicted"/>